<dbReference type="Pfam" id="PF21184">
    <property type="entry name" value="HAT1_C_fung"/>
    <property type="match status" value="1"/>
</dbReference>
<evidence type="ECO:0000313" key="13">
    <source>
        <dbReference type="Proteomes" id="UP000814176"/>
    </source>
</evidence>
<comment type="subcellular location">
    <subcellularLocation>
        <location evidence="9">Cytoplasm</location>
    </subcellularLocation>
    <subcellularLocation>
        <location evidence="1 9">Nucleus</location>
    </subcellularLocation>
</comment>
<evidence type="ECO:0000256" key="4">
    <source>
        <dbReference type="ARBA" id="ARBA00021268"/>
    </source>
</evidence>
<name>A0ABQ8KVC1_9APHY</name>
<dbReference type="Gene3D" id="1.10.10.390">
    <property type="match status" value="1"/>
</dbReference>
<evidence type="ECO:0000313" key="12">
    <source>
        <dbReference type="EMBL" id="KAH9842973.1"/>
    </source>
</evidence>
<evidence type="ECO:0000256" key="7">
    <source>
        <dbReference type="ARBA" id="ARBA00023315"/>
    </source>
</evidence>
<dbReference type="Gene3D" id="3.90.360.10">
    <property type="entry name" value="Histone acetyl transferase 1 (HAT1), N-terminal domain"/>
    <property type="match status" value="1"/>
</dbReference>
<dbReference type="InterPro" id="IPR016181">
    <property type="entry name" value="Acyl_CoA_acyltransferase"/>
</dbReference>
<protein>
    <recommendedName>
        <fullName evidence="4 9">Histone acetyltransferase type B catalytic subunit</fullName>
        <ecNumber evidence="3 9">2.3.1.48</ecNumber>
    </recommendedName>
</protein>
<dbReference type="SUPFAM" id="SSF55729">
    <property type="entry name" value="Acyl-CoA N-acyltransferases (Nat)"/>
    <property type="match status" value="1"/>
</dbReference>
<keyword evidence="7 9" id="KW-0012">Acyltransferase</keyword>
<evidence type="ECO:0000259" key="11">
    <source>
        <dbReference type="Pfam" id="PF10394"/>
    </source>
</evidence>
<organism evidence="12 13">
    <name type="scientific">Rhodofomes roseus</name>
    <dbReference type="NCBI Taxonomy" id="34475"/>
    <lineage>
        <taxon>Eukaryota</taxon>
        <taxon>Fungi</taxon>
        <taxon>Dikarya</taxon>
        <taxon>Basidiomycota</taxon>
        <taxon>Agaricomycotina</taxon>
        <taxon>Agaricomycetes</taxon>
        <taxon>Polyporales</taxon>
        <taxon>Rhodofomes</taxon>
    </lineage>
</organism>
<dbReference type="EC" id="2.3.1.48" evidence="3 9"/>
<dbReference type="RefSeq" id="XP_047784020.1">
    <property type="nucleotide sequence ID" value="XM_047922471.1"/>
</dbReference>
<comment type="similarity">
    <text evidence="2 9">Belongs to the HAT1 family.</text>
</comment>
<dbReference type="InterPro" id="IPR017380">
    <property type="entry name" value="Hist_AcTrfase_B-typ_cat-su"/>
</dbReference>
<evidence type="ECO:0000256" key="10">
    <source>
        <dbReference type="SAM" id="MobiDB-lite"/>
    </source>
</evidence>
<keyword evidence="5 9" id="KW-0808">Transferase</keyword>
<dbReference type="GeneID" id="72003203"/>
<gene>
    <name evidence="12" type="ORF">C8Q71DRAFT_735369</name>
</gene>
<evidence type="ECO:0000256" key="3">
    <source>
        <dbReference type="ARBA" id="ARBA00013184"/>
    </source>
</evidence>
<dbReference type="InterPro" id="IPR037113">
    <property type="entry name" value="Hat1_N_sf"/>
</dbReference>
<proteinExistence type="inferred from homology"/>
<feature type="region of interest" description="Disordered" evidence="10">
    <location>
        <begin position="350"/>
        <end position="369"/>
    </location>
</feature>
<evidence type="ECO:0000256" key="8">
    <source>
        <dbReference type="ARBA" id="ARBA00048017"/>
    </source>
</evidence>
<feature type="region of interest" description="Disordered" evidence="10">
    <location>
        <begin position="318"/>
        <end position="337"/>
    </location>
</feature>
<keyword evidence="9" id="KW-0963">Cytoplasm</keyword>
<dbReference type="EMBL" id="JADCUA010000002">
    <property type="protein sequence ID" value="KAH9842973.1"/>
    <property type="molecule type" value="Genomic_DNA"/>
</dbReference>
<reference evidence="12 13" key="1">
    <citation type="journal article" date="2021" name="Environ. Microbiol.">
        <title>Gene family expansions and transcriptome signatures uncover fungal adaptations to wood decay.</title>
        <authorList>
            <person name="Hage H."/>
            <person name="Miyauchi S."/>
            <person name="Viragh M."/>
            <person name="Drula E."/>
            <person name="Min B."/>
            <person name="Chaduli D."/>
            <person name="Navarro D."/>
            <person name="Favel A."/>
            <person name="Norest M."/>
            <person name="Lesage-Meessen L."/>
            <person name="Balint B."/>
            <person name="Merenyi Z."/>
            <person name="de Eugenio L."/>
            <person name="Morin E."/>
            <person name="Martinez A.T."/>
            <person name="Baldrian P."/>
            <person name="Stursova M."/>
            <person name="Martinez M.J."/>
            <person name="Novotny C."/>
            <person name="Magnuson J.K."/>
            <person name="Spatafora J.W."/>
            <person name="Maurice S."/>
            <person name="Pangilinan J."/>
            <person name="Andreopoulos W."/>
            <person name="LaButti K."/>
            <person name="Hundley H."/>
            <person name="Na H."/>
            <person name="Kuo A."/>
            <person name="Barry K."/>
            <person name="Lipzen A."/>
            <person name="Henrissat B."/>
            <person name="Riley R."/>
            <person name="Ahrendt S."/>
            <person name="Nagy L.G."/>
            <person name="Grigoriev I.V."/>
            <person name="Martin F."/>
            <person name="Rosso M.N."/>
        </authorList>
    </citation>
    <scope>NUCLEOTIDE SEQUENCE [LARGE SCALE GENOMIC DNA]</scope>
    <source>
        <strain evidence="12 13">CIRM-BRFM 1785</strain>
    </source>
</reference>
<dbReference type="PANTHER" id="PTHR12046">
    <property type="entry name" value="HISTONE ACETYLTRANSFERASE TYPE B CATALYTIC SUBUNIT"/>
    <property type="match status" value="1"/>
</dbReference>
<dbReference type="Proteomes" id="UP000814176">
    <property type="component" value="Unassembled WGS sequence"/>
</dbReference>
<evidence type="ECO:0000256" key="9">
    <source>
        <dbReference type="PIRNR" id="PIRNR038084"/>
    </source>
</evidence>
<dbReference type="InterPro" id="IPR019467">
    <property type="entry name" value="Hat1_N"/>
</dbReference>
<accession>A0ABQ8KVC1</accession>
<comment type="subunit">
    <text evidence="9">Component of the HAT-B complex composed of at least HAT1 and HAT2. The HAT-B complex binds to histone H4 tail.</text>
</comment>
<evidence type="ECO:0000256" key="2">
    <source>
        <dbReference type="ARBA" id="ARBA00010543"/>
    </source>
</evidence>
<dbReference type="Pfam" id="PF10394">
    <property type="entry name" value="Hat1_N"/>
    <property type="match status" value="1"/>
</dbReference>
<comment type="catalytic activity">
    <reaction evidence="8 9">
        <text>L-lysyl-[protein] + acetyl-CoA = N(6)-acetyl-L-lysyl-[protein] + CoA + H(+)</text>
        <dbReference type="Rhea" id="RHEA:45948"/>
        <dbReference type="Rhea" id="RHEA-COMP:9752"/>
        <dbReference type="Rhea" id="RHEA-COMP:10731"/>
        <dbReference type="ChEBI" id="CHEBI:15378"/>
        <dbReference type="ChEBI" id="CHEBI:29969"/>
        <dbReference type="ChEBI" id="CHEBI:57287"/>
        <dbReference type="ChEBI" id="CHEBI:57288"/>
        <dbReference type="ChEBI" id="CHEBI:61930"/>
        <dbReference type="EC" id="2.3.1.48"/>
    </reaction>
</comment>
<comment type="caution">
    <text evidence="12">The sequence shown here is derived from an EMBL/GenBank/DDBJ whole genome shotgun (WGS) entry which is preliminary data.</text>
</comment>
<comment type="function">
    <text evidence="9">Catalytic component of the histone acetylase B (HAT-B) complex. Has intrinsic substrate specificity that modifies lysine in recognition sequence GXGKXG. Involved in DNA double-strand break repair.</text>
</comment>
<sequence length="494" mass="56815">MAATDAHLWAADANEAIHLSLVRAAADKASFNSREHYEGFNPCFTYPLFGEDEKIYGYRDLRIDLKFASGSLAQYLSIQHSDKLPATSAVDDIEGTIAKSIPPGYYTDEAAFLKRVEEDAITFTPPGTRAHSYSRRTKPPIGKGKEKLVREVEDTIDFEVYHCTWNTPGFRELHRRMQLFILLYIEGGSYIKEEEDVWQFMVLYEKRKRRGDPSVSTYHFVGYSTLYPFYCFPEKVRLRLSQFVIVPPYQQEGHGSALYSALYRYVREAPDIAELTVEDPVEAFEDLRDRNDLKMLLTEPTFMREALGEGWESATKSSQKAKGHRFHPYANGNGRGDNGHTPMDRLAEAYANGHGHGNGNGNGRSSPMQSQIQAVDEGLHAIANGNGAQKMRAKGKLGPPADRAWMERRRVELKMANRQFSRLVEMLMLRFVVVEGCDKRLERAYRMWVKERLYRFNYEVLAQLDKKERQQKLDETFWAVRKDYQRILAMVQDP</sequence>
<evidence type="ECO:0000256" key="5">
    <source>
        <dbReference type="ARBA" id="ARBA00022679"/>
    </source>
</evidence>
<keyword evidence="6 9" id="KW-0539">Nucleus</keyword>
<dbReference type="Gene3D" id="3.40.630.30">
    <property type="match status" value="1"/>
</dbReference>
<keyword evidence="13" id="KW-1185">Reference proteome</keyword>
<dbReference type="PIRSF" id="PIRSF038084">
    <property type="entry name" value="HAT-B_cat"/>
    <property type="match status" value="1"/>
</dbReference>
<dbReference type="InterPro" id="IPR013523">
    <property type="entry name" value="Hist_AcTrfase_HAT1_C"/>
</dbReference>
<evidence type="ECO:0000256" key="1">
    <source>
        <dbReference type="ARBA" id="ARBA00004123"/>
    </source>
</evidence>
<feature type="domain" description="Histone acetyl transferase HAT1 N-terminal" evidence="11">
    <location>
        <begin position="9"/>
        <end position="186"/>
    </location>
</feature>
<evidence type="ECO:0000256" key="6">
    <source>
        <dbReference type="ARBA" id="ARBA00023242"/>
    </source>
</evidence>